<evidence type="ECO:0000256" key="9">
    <source>
        <dbReference type="ARBA" id="ARBA00022801"/>
    </source>
</evidence>
<evidence type="ECO:0000256" key="2">
    <source>
        <dbReference type="ARBA" id="ARBA00001947"/>
    </source>
</evidence>
<dbReference type="EC" id="3.5.1.52" evidence="5"/>
<keyword evidence="10" id="KW-0862">Zinc</keyword>
<evidence type="ECO:0000256" key="3">
    <source>
        <dbReference type="ARBA" id="ARBA00004496"/>
    </source>
</evidence>
<dbReference type="InterPro" id="IPR038765">
    <property type="entry name" value="Papain-like_cys_pep_sf"/>
</dbReference>
<proteinExistence type="inferred from homology"/>
<evidence type="ECO:0000256" key="11">
    <source>
        <dbReference type="ARBA" id="ARBA00024870"/>
    </source>
</evidence>
<dbReference type="PANTHER" id="PTHR12143">
    <property type="entry name" value="PEPTIDE N-GLYCANASE PNGASE -RELATED"/>
    <property type="match status" value="1"/>
</dbReference>
<evidence type="ECO:0000256" key="4">
    <source>
        <dbReference type="ARBA" id="ARBA00009390"/>
    </source>
</evidence>
<accession>A0AAN9A7A6</accession>
<dbReference type="Gene3D" id="3.10.620.30">
    <property type="match status" value="1"/>
</dbReference>
<comment type="function">
    <text evidence="11">Specifically deglycosylates the denatured form of N-linked glycoproteins in the cytoplasm and assists their proteasome-mediated degradation. Cleaves the beta-aspartyl-glucosamine (GlcNAc) of the glycan and the amide side chain of Asn, converting Asn to Asp. Prefers proteins containing high-mannose over those bearing complex type oligosaccharides. Can recognize misfolded proteins in the endoplasmic reticulum that are exported to the cytosol to be destroyed and deglycosylate them, while it has no activity toward native proteins. Deglycosylation is a prerequisite for subsequent proteasome-mediated degradation of some, but not all, misfolded glycoproteins.</text>
</comment>
<evidence type="ECO:0000256" key="1">
    <source>
        <dbReference type="ARBA" id="ARBA00001650"/>
    </source>
</evidence>
<comment type="caution">
    <text evidence="15">The sequence shown here is derived from an EMBL/GenBank/DDBJ whole genome shotgun (WGS) entry which is preliminary data.</text>
</comment>
<evidence type="ECO:0000313" key="15">
    <source>
        <dbReference type="EMBL" id="KAK7072532.1"/>
    </source>
</evidence>
<evidence type="ECO:0000256" key="12">
    <source>
        <dbReference type="ARBA" id="ARBA00032901"/>
    </source>
</evidence>
<evidence type="ECO:0000256" key="8">
    <source>
        <dbReference type="ARBA" id="ARBA00022723"/>
    </source>
</evidence>
<dbReference type="SUPFAM" id="SSF54001">
    <property type="entry name" value="Cysteine proteinases"/>
    <property type="match status" value="1"/>
</dbReference>
<dbReference type="Gene3D" id="1.20.58.2190">
    <property type="match status" value="1"/>
</dbReference>
<dbReference type="InterPro" id="IPR006588">
    <property type="entry name" value="Peptide_N_glycanase_PAW_dom"/>
</dbReference>
<protein>
    <recommendedName>
        <fullName evidence="6">Peptide-N(4)-(N-acetyl-beta-glucosaminyl)asparagine amidase</fullName>
        <ecNumber evidence="5">3.5.1.52</ecNumber>
    </recommendedName>
    <alternativeName>
        <fullName evidence="12">Peptide:N-glycanase</fullName>
    </alternativeName>
</protein>
<organism evidence="15 16">
    <name type="scientific">Halocaridina rubra</name>
    <name type="common">Hawaiian red shrimp</name>
    <dbReference type="NCBI Taxonomy" id="373956"/>
    <lineage>
        <taxon>Eukaryota</taxon>
        <taxon>Metazoa</taxon>
        <taxon>Ecdysozoa</taxon>
        <taxon>Arthropoda</taxon>
        <taxon>Crustacea</taxon>
        <taxon>Multicrustacea</taxon>
        <taxon>Malacostraca</taxon>
        <taxon>Eumalacostraca</taxon>
        <taxon>Eucarida</taxon>
        <taxon>Decapoda</taxon>
        <taxon>Pleocyemata</taxon>
        <taxon>Caridea</taxon>
        <taxon>Atyoidea</taxon>
        <taxon>Atyidae</taxon>
        <taxon>Halocaridina</taxon>
    </lineage>
</organism>
<keyword evidence="8" id="KW-0479">Metal-binding</keyword>
<dbReference type="InterPro" id="IPR002931">
    <property type="entry name" value="Transglutaminase-like"/>
</dbReference>
<dbReference type="GO" id="GO:0046872">
    <property type="term" value="F:metal ion binding"/>
    <property type="evidence" value="ECO:0007669"/>
    <property type="project" value="UniProtKB-KW"/>
</dbReference>
<evidence type="ECO:0000256" key="7">
    <source>
        <dbReference type="ARBA" id="ARBA00022490"/>
    </source>
</evidence>
<dbReference type="PROSITE" id="PS51398">
    <property type="entry name" value="PAW"/>
    <property type="match status" value="1"/>
</dbReference>
<dbReference type="SMART" id="SM00580">
    <property type="entry name" value="PUG"/>
    <property type="match status" value="1"/>
</dbReference>
<comment type="cofactor">
    <cofactor evidence="2">
        <name>Zn(2+)</name>
        <dbReference type="ChEBI" id="CHEBI:29105"/>
    </cofactor>
</comment>
<comment type="subcellular location">
    <subcellularLocation>
        <location evidence="3">Cytoplasm</location>
    </subcellularLocation>
</comment>
<keyword evidence="16" id="KW-1185">Reference proteome</keyword>
<dbReference type="SUPFAM" id="SSF143503">
    <property type="entry name" value="PUG domain-like"/>
    <property type="match status" value="1"/>
</dbReference>
<evidence type="ECO:0000313" key="16">
    <source>
        <dbReference type="Proteomes" id="UP001381693"/>
    </source>
</evidence>
<comment type="catalytic activity">
    <reaction evidence="1">
        <text>Hydrolysis of an N(4)-(acetyl-beta-D-glucosaminyl)asparagine residue in which the glucosamine residue may be further glycosylated, to yield a (substituted) N-acetyl-beta-D-glucosaminylamine and a peptide containing an aspartate residue.</text>
        <dbReference type="EC" id="3.5.1.52"/>
    </reaction>
</comment>
<dbReference type="Pfam" id="PF09409">
    <property type="entry name" value="PUB"/>
    <property type="match status" value="1"/>
</dbReference>
<dbReference type="Gene3D" id="2.20.25.10">
    <property type="match status" value="1"/>
</dbReference>
<dbReference type="InterPro" id="IPR038680">
    <property type="entry name" value="PAW_sf"/>
</dbReference>
<evidence type="ECO:0000259" key="14">
    <source>
        <dbReference type="PROSITE" id="PS51398"/>
    </source>
</evidence>
<dbReference type="SUPFAM" id="SSF49785">
    <property type="entry name" value="Galactose-binding domain-like"/>
    <property type="match status" value="1"/>
</dbReference>
<comment type="similarity">
    <text evidence="4 13">Belongs to the transglutaminase-like superfamily. PNGase family.</text>
</comment>
<evidence type="ECO:0000256" key="5">
    <source>
        <dbReference type="ARBA" id="ARBA00012158"/>
    </source>
</evidence>
<gene>
    <name evidence="15" type="primary">NGLY1</name>
    <name evidence="15" type="ORF">SK128_028242</name>
</gene>
<dbReference type="GO" id="GO:0005829">
    <property type="term" value="C:cytosol"/>
    <property type="evidence" value="ECO:0007669"/>
    <property type="project" value="TreeGrafter"/>
</dbReference>
<dbReference type="Gene3D" id="2.60.120.1020">
    <property type="entry name" value="Peptide N glycanase, PAW domain"/>
    <property type="match status" value="1"/>
</dbReference>
<dbReference type="Pfam" id="PF01841">
    <property type="entry name" value="Transglut_core"/>
    <property type="match status" value="1"/>
</dbReference>
<dbReference type="AlphaFoldDB" id="A0AAN9A7A6"/>
<sequence>MEDLSSCIVSLLENRDELFEGAVETLLKIADNILQEPSNEKFRNVKLNNKIIENKLIPAVGALEVLFLMGFEEGDDKLVLPPEDTLDKVRMYRQQLILIKQKRMKASPKPKSTTRGNVQGVSEAELMVKEPNFRSILVRDFERVLVYESPAIQEKARQIIPVHQLHENARKKLGIINDGLKQTDKPMDFQDCVLIELLEWFKNSFFKWFDAPTCHQCSKKMKASGSISPTQDDLAWGAQRVEGYICDLCGTNGRFARYNHPAKLLETREGRCGEWANCFTLLCRSLGMDARYVHDHTDHVWTEVFSQSQNRWLHADPCENKLDSPMTYEKGWGKKLTYIIAFSKDEVVDVTWRYTAFPKEVLKRRRECREAWLVSAIMELNKQRQVSFPEAKRQFLECRLVCEIAEFFQAPRAVKESETEGRSSGSLAWRLARGETKVDNNSSFVFKVTPEEQSRKEFLIKFSCAGNEYIRVSSSDETRKGWESGIHSAKNVFRKQETDWNMVYLARTEGSATGEVKWLIDWTDTGLKPKSILAVFQHATYEDGVVVWQLCTGNKCFTGNKFGVLELSGDSLSDNPTKLEVSASLEKGRGEVAWQHAQLFRQNDSATDQFPFMIHIKYE</sequence>
<dbReference type="GO" id="GO:0005634">
    <property type="term" value="C:nucleus"/>
    <property type="evidence" value="ECO:0007669"/>
    <property type="project" value="TreeGrafter"/>
</dbReference>
<dbReference type="InterPro" id="IPR050883">
    <property type="entry name" value="PNGase"/>
</dbReference>
<reference evidence="15 16" key="1">
    <citation type="submission" date="2023-11" db="EMBL/GenBank/DDBJ databases">
        <title>Halocaridina rubra genome assembly.</title>
        <authorList>
            <person name="Smith C."/>
        </authorList>
    </citation>
    <scope>NUCLEOTIDE SEQUENCE [LARGE SCALE GENOMIC DNA]</scope>
    <source>
        <strain evidence="15">EP-1</strain>
        <tissue evidence="15">Whole</tissue>
    </source>
</reference>
<dbReference type="GO" id="GO:0000224">
    <property type="term" value="F:peptide-N4-(N-acetyl-beta-glucosaminyl)asparagine amidase activity"/>
    <property type="evidence" value="ECO:0007669"/>
    <property type="project" value="UniProtKB-EC"/>
</dbReference>
<feature type="domain" description="PAW" evidence="14">
    <location>
        <begin position="418"/>
        <end position="619"/>
    </location>
</feature>
<dbReference type="PANTHER" id="PTHR12143:SF19">
    <property type="entry name" value="PEPTIDE-N(4)-(N-ACETYL-BETA-GLUCOSAMINYL)ASPARAGINE AMIDASE"/>
    <property type="match status" value="1"/>
</dbReference>
<dbReference type="Proteomes" id="UP001381693">
    <property type="component" value="Unassembled WGS sequence"/>
</dbReference>
<keyword evidence="7" id="KW-0963">Cytoplasm</keyword>
<dbReference type="GO" id="GO:0006516">
    <property type="term" value="P:glycoprotein catabolic process"/>
    <property type="evidence" value="ECO:0007669"/>
    <property type="project" value="InterPro"/>
</dbReference>
<evidence type="ECO:0000256" key="13">
    <source>
        <dbReference type="PROSITE-ProRule" id="PRU00731"/>
    </source>
</evidence>
<evidence type="ECO:0000256" key="6">
    <source>
        <dbReference type="ARBA" id="ARBA00018546"/>
    </source>
</evidence>
<dbReference type="SMART" id="SM00460">
    <property type="entry name" value="TGc"/>
    <property type="match status" value="1"/>
</dbReference>
<keyword evidence="9 15" id="KW-0378">Hydrolase</keyword>
<dbReference type="InterPro" id="IPR018997">
    <property type="entry name" value="PUB_domain"/>
</dbReference>
<name>A0AAN9A7A6_HALRR</name>
<evidence type="ECO:0000256" key="10">
    <source>
        <dbReference type="ARBA" id="ARBA00022833"/>
    </source>
</evidence>
<dbReference type="EMBL" id="JAXCGZ010013441">
    <property type="protein sequence ID" value="KAK7072532.1"/>
    <property type="molecule type" value="Genomic_DNA"/>
</dbReference>
<dbReference type="Pfam" id="PF04721">
    <property type="entry name" value="PAW"/>
    <property type="match status" value="1"/>
</dbReference>
<dbReference type="InterPro" id="IPR036339">
    <property type="entry name" value="PUB-like_dom_sf"/>
</dbReference>
<dbReference type="FunFam" id="2.20.25.10:FF:000011">
    <property type="entry name" value="peptide-N(4)-(N-acetyl-beta- glucosaminyl)asparagine amidase"/>
    <property type="match status" value="1"/>
</dbReference>
<dbReference type="InterPro" id="IPR008979">
    <property type="entry name" value="Galactose-bd-like_sf"/>
</dbReference>